<proteinExistence type="predicted"/>
<evidence type="ECO:0000256" key="1">
    <source>
        <dbReference type="SAM" id="SignalP"/>
    </source>
</evidence>
<dbReference type="PANTHER" id="PTHR43649">
    <property type="entry name" value="ARABINOSE-BINDING PROTEIN-RELATED"/>
    <property type="match status" value="1"/>
</dbReference>
<dbReference type="AlphaFoldDB" id="A0A1G6S8L8"/>
<dbReference type="InterPro" id="IPR006059">
    <property type="entry name" value="SBP"/>
</dbReference>
<dbReference type="OrthoDB" id="7918484at2"/>
<dbReference type="PROSITE" id="PS51257">
    <property type="entry name" value="PROKAR_LIPOPROTEIN"/>
    <property type="match status" value="1"/>
</dbReference>
<organism evidence="2 3">
    <name type="scientific">Terribacillus halophilus</name>
    <dbReference type="NCBI Taxonomy" id="361279"/>
    <lineage>
        <taxon>Bacteria</taxon>
        <taxon>Bacillati</taxon>
        <taxon>Bacillota</taxon>
        <taxon>Bacilli</taxon>
        <taxon>Bacillales</taxon>
        <taxon>Bacillaceae</taxon>
        <taxon>Terribacillus</taxon>
    </lineage>
</organism>
<keyword evidence="1" id="KW-0732">Signal</keyword>
<dbReference type="SUPFAM" id="SSF53850">
    <property type="entry name" value="Periplasmic binding protein-like II"/>
    <property type="match status" value="1"/>
</dbReference>
<keyword evidence="2" id="KW-0762">Sugar transport</keyword>
<protein>
    <submittedName>
        <fullName evidence="2">Multiple sugar transport system substrate-binding protein</fullName>
    </submittedName>
</protein>
<reference evidence="3" key="1">
    <citation type="submission" date="2016-10" db="EMBL/GenBank/DDBJ databases">
        <authorList>
            <person name="Varghese N."/>
            <person name="Submissions S."/>
        </authorList>
    </citation>
    <scope>NUCLEOTIDE SEQUENCE [LARGE SCALE GENOMIC DNA]</scope>
    <source>
        <strain evidence="3">DSM 21620</strain>
    </source>
</reference>
<dbReference type="PANTHER" id="PTHR43649:SF11">
    <property type="entry name" value="ABC TRANSPORTER SUBSTRATE-BINDING PROTEIN YESO-RELATED"/>
    <property type="match status" value="1"/>
</dbReference>
<evidence type="ECO:0000313" key="2">
    <source>
        <dbReference type="EMBL" id="SDD13280.1"/>
    </source>
</evidence>
<feature type="chain" id="PRO_5039419474" evidence="1">
    <location>
        <begin position="20"/>
        <end position="424"/>
    </location>
</feature>
<keyword evidence="3" id="KW-1185">Reference proteome</keyword>
<dbReference type="RefSeq" id="WP_093727642.1">
    <property type="nucleotide sequence ID" value="NZ_FMZB01000007.1"/>
</dbReference>
<dbReference type="Proteomes" id="UP000198666">
    <property type="component" value="Unassembled WGS sequence"/>
</dbReference>
<sequence>MKGKSLLLVFGMMLVLLLAACSSEGSSSGSDDGKVKLRIAWWGDQPRNDYTTKVIEMYEEQNPDVQIEAEYASWDDYWQKLSPQAAANELPDIVQMDVSYLAQYAQGNKLADLTPFLGEQIDTSNMTEDYVNGGKINDGIYGMNTGVNAVGFHYNPELLEELGLGEIPEGWTWDDYQSMSDKAAAEGVYFDTHLKPDVFFDYYLRSNGSRLYAEDGSGLGYKDDQLFVDFFGMVAEQVEKGATPTPDVLAQVTGIEDDPVVKGEGVGIFQWSNQFVGLKQVAEKPLEIAPMPGPGTSDGLYLKPSMFFSVSQNSKHKEAAADFLDFFMNDVEANKLILGDRGVPGSSEVKDALKNEVSEAQQQVFEYVEWAETNSSPMGAPDPAGAGEVIELLDTLAEQISYGQLTPEEAAESFRSQAEGMLGQ</sequence>
<accession>A0A1G6S8L8</accession>
<name>A0A1G6S8L8_9BACI</name>
<feature type="signal peptide" evidence="1">
    <location>
        <begin position="1"/>
        <end position="19"/>
    </location>
</feature>
<dbReference type="EMBL" id="FMZB01000007">
    <property type="protein sequence ID" value="SDD13280.1"/>
    <property type="molecule type" value="Genomic_DNA"/>
</dbReference>
<evidence type="ECO:0000313" key="3">
    <source>
        <dbReference type="Proteomes" id="UP000198666"/>
    </source>
</evidence>
<dbReference type="STRING" id="361279.SAMN05421663_10721"/>
<dbReference type="Gene3D" id="3.40.190.10">
    <property type="entry name" value="Periplasmic binding protein-like II"/>
    <property type="match status" value="2"/>
</dbReference>
<dbReference type="InterPro" id="IPR050490">
    <property type="entry name" value="Bact_solute-bd_prot1"/>
</dbReference>
<gene>
    <name evidence="2" type="ORF">SAMN05421663_10721</name>
</gene>
<dbReference type="Pfam" id="PF13416">
    <property type="entry name" value="SBP_bac_8"/>
    <property type="match status" value="1"/>
</dbReference>
<keyword evidence="2" id="KW-0813">Transport</keyword>